<evidence type="ECO:0000313" key="5">
    <source>
        <dbReference type="EMBL" id="KAK6754446.1"/>
    </source>
</evidence>
<organism evidence="5 6">
    <name type="scientific">Necator americanus</name>
    <name type="common">Human hookworm</name>
    <dbReference type="NCBI Taxonomy" id="51031"/>
    <lineage>
        <taxon>Eukaryota</taxon>
        <taxon>Metazoa</taxon>
        <taxon>Ecdysozoa</taxon>
        <taxon>Nematoda</taxon>
        <taxon>Chromadorea</taxon>
        <taxon>Rhabditida</taxon>
        <taxon>Rhabditina</taxon>
        <taxon>Rhabditomorpha</taxon>
        <taxon>Strongyloidea</taxon>
        <taxon>Ancylostomatidae</taxon>
        <taxon>Bunostominae</taxon>
        <taxon>Necator</taxon>
    </lineage>
</organism>
<comment type="caution">
    <text evidence="5">The sequence shown here is derived from an EMBL/GenBank/DDBJ whole genome shotgun (WGS) entry which is preliminary data.</text>
</comment>
<dbReference type="Proteomes" id="UP001303046">
    <property type="component" value="Unassembled WGS sequence"/>
</dbReference>
<proteinExistence type="predicted"/>
<dbReference type="Pfam" id="PF16878">
    <property type="entry name" value="SIX1_SD"/>
    <property type="match status" value="1"/>
</dbReference>
<name>A0ABR1DVI7_NECAM</name>
<protein>
    <recommendedName>
        <fullName evidence="4">Homeobox protein SIX1 N-terminal SD domain-containing protein</fullName>
    </recommendedName>
</protein>
<keyword evidence="6" id="KW-1185">Reference proteome</keyword>
<evidence type="ECO:0000256" key="2">
    <source>
        <dbReference type="ARBA" id="ARBA00023155"/>
    </source>
</evidence>
<dbReference type="EMBL" id="JAVFWL010000005">
    <property type="protein sequence ID" value="KAK6754446.1"/>
    <property type="molecule type" value="Genomic_DNA"/>
</dbReference>
<dbReference type="PANTHER" id="PTHR10390:SF44">
    <property type="entry name" value="SIX HOMEOBOX 4"/>
    <property type="match status" value="1"/>
</dbReference>
<keyword evidence="3" id="KW-0539">Nucleus</keyword>
<keyword evidence="2" id="KW-0371">Homeobox</keyword>
<gene>
    <name evidence="5" type="primary">Necator_chrV.g18237</name>
    <name evidence="5" type="ORF">RB195_013446</name>
</gene>
<sequence length="184" mass="21044">MAGSSFSSQQLDVICTALYQAKDGEQLVRLFRDMDSRVFCSEWTSQPVKIAYIYALYHSANFERLFEVIGRSRFDERYYKELQEIWYKARYKENESKRGKELGAVEKYRLRRKYPPPRSIWDGLHEEIGPSGGRSSCNALNIAGNPVAHGSGPTVVIKAHHVSGPPYFNFLNKRGSVSNLRSLT</sequence>
<dbReference type="PANTHER" id="PTHR10390">
    <property type="entry name" value="HOMEOBOX PROTEIN SIX"/>
    <property type="match status" value="1"/>
</dbReference>
<keyword evidence="1" id="KW-0238">DNA-binding</keyword>
<evidence type="ECO:0000259" key="4">
    <source>
        <dbReference type="Pfam" id="PF16878"/>
    </source>
</evidence>
<evidence type="ECO:0000256" key="1">
    <source>
        <dbReference type="ARBA" id="ARBA00023125"/>
    </source>
</evidence>
<evidence type="ECO:0000256" key="3">
    <source>
        <dbReference type="ARBA" id="ARBA00023242"/>
    </source>
</evidence>
<dbReference type="InterPro" id="IPR031701">
    <property type="entry name" value="SIX1_SD"/>
</dbReference>
<feature type="domain" description="Homeobox protein SIX1 N-terminal SD" evidence="4">
    <location>
        <begin position="6"/>
        <end position="118"/>
    </location>
</feature>
<evidence type="ECO:0000313" key="6">
    <source>
        <dbReference type="Proteomes" id="UP001303046"/>
    </source>
</evidence>
<accession>A0ABR1DVI7</accession>
<reference evidence="5 6" key="1">
    <citation type="submission" date="2023-08" db="EMBL/GenBank/DDBJ databases">
        <title>A Necator americanus chromosomal reference genome.</title>
        <authorList>
            <person name="Ilik V."/>
            <person name="Petrzelkova K.J."/>
            <person name="Pardy F."/>
            <person name="Fuh T."/>
            <person name="Niatou-Singa F.S."/>
            <person name="Gouil Q."/>
            <person name="Baker L."/>
            <person name="Ritchie M.E."/>
            <person name="Jex A.R."/>
            <person name="Gazzola D."/>
            <person name="Li H."/>
            <person name="Toshio Fujiwara R."/>
            <person name="Zhan B."/>
            <person name="Aroian R.V."/>
            <person name="Pafco B."/>
            <person name="Schwarz E.M."/>
        </authorList>
    </citation>
    <scope>NUCLEOTIDE SEQUENCE [LARGE SCALE GENOMIC DNA]</scope>
    <source>
        <strain evidence="5 6">Aroian</strain>
        <tissue evidence="5">Whole animal</tissue>
    </source>
</reference>